<organism evidence="2 3">
    <name type="scientific">Methylophilus glucosoxydans</name>
    <dbReference type="NCBI Taxonomy" id="752553"/>
    <lineage>
        <taxon>Bacteria</taxon>
        <taxon>Pseudomonadati</taxon>
        <taxon>Pseudomonadota</taxon>
        <taxon>Betaproteobacteria</taxon>
        <taxon>Nitrosomonadales</taxon>
        <taxon>Methylophilaceae</taxon>
        <taxon>Methylophilus</taxon>
    </lineage>
</organism>
<evidence type="ECO:0000313" key="2">
    <source>
        <dbReference type="EMBL" id="MFD0928640.1"/>
    </source>
</evidence>
<dbReference type="Gene3D" id="3.20.20.140">
    <property type="entry name" value="Metal-dependent hydrolases"/>
    <property type="match status" value="1"/>
</dbReference>
<keyword evidence="1" id="KW-0732">Signal</keyword>
<evidence type="ECO:0000256" key="1">
    <source>
        <dbReference type="SAM" id="SignalP"/>
    </source>
</evidence>
<feature type="chain" id="PRO_5047422657" description="S-layer protein" evidence="1">
    <location>
        <begin position="23"/>
        <end position="549"/>
    </location>
</feature>
<evidence type="ECO:0000313" key="3">
    <source>
        <dbReference type="Proteomes" id="UP001597106"/>
    </source>
</evidence>
<dbReference type="EMBL" id="JBHTJW010000001">
    <property type="protein sequence ID" value="MFD0928640.1"/>
    <property type="molecule type" value="Genomic_DNA"/>
</dbReference>
<protein>
    <recommendedName>
        <fullName evidence="4">S-layer protein</fullName>
    </recommendedName>
</protein>
<dbReference type="SUPFAM" id="SSF89550">
    <property type="entry name" value="PHP domain-like"/>
    <property type="match status" value="1"/>
</dbReference>
<comment type="caution">
    <text evidence="2">The sequence shown here is derived from an EMBL/GenBank/DDBJ whole genome shotgun (WGS) entry which is preliminary data.</text>
</comment>
<dbReference type="InterPro" id="IPR016195">
    <property type="entry name" value="Pol/histidinol_Pase-like"/>
</dbReference>
<keyword evidence="3" id="KW-1185">Reference proteome</keyword>
<name>A0ABW3GHS9_9PROT</name>
<dbReference type="RefSeq" id="WP_228518932.1">
    <property type="nucleotide sequence ID" value="NZ_JBHTJW010000001.1"/>
</dbReference>
<reference evidence="3" key="1">
    <citation type="journal article" date="2019" name="Int. J. Syst. Evol. Microbiol.">
        <title>The Global Catalogue of Microorganisms (GCM) 10K type strain sequencing project: providing services to taxonomists for standard genome sequencing and annotation.</title>
        <authorList>
            <consortium name="The Broad Institute Genomics Platform"/>
            <consortium name="The Broad Institute Genome Sequencing Center for Infectious Disease"/>
            <person name="Wu L."/>
            <person name="Ma J."/>
        </authorList>
    </citation>
    <scope>NUCLEOTIDE SEQUENCE [LARGE SCALE GENOMIC DNA]</scope>
    <source>
        <strain evidence="3">CCUG 59685</strain>
    </source>
</reference>
<proteinExistence type="predicted"/>
<sequence length="549" mass="59941">MNKSKVFKSTAMVAAVAGLSFGAVSLVSGLEVKPMPAPTEGKGSWMAGDLHTHTVESDDSRTTQTLDFLLDKALGTYKLDWMILSNHLRSSKYDQNGNLLAKPVPFAYAMESIEIPHVKDMQAGGTYADKMILSAAEWDMPTHDHANVVMFQNESTLETSTDGAKEFQYLFTTLSESLFNPQDVAAWKNRNGSVRPNQTGADALSAIAWLKAHYPTTSFATINHPSRNPNKYTIKDFRQMNDLAPDIVFMIEGMVGNQMEPDRGGYTSAYIDANLPNRTYGGVDAVVAKVGGVWDALLGEGRHVWNIADSDSHFKIDAASNSSGYYPGEYAKNYVWMPESGKGTATGLIASLREGRMFGVFGDLINALDFRVVGSSGTAFMGQEIKVGAGEKIKLTIRFKSPDLNNYLKPVDGNTLANMKPVVNHVDLIVGDVTPKASPDSAAYNVATNPSTRVLKRFTAADWKVGKDGFASVTVQLVANKNQYFRLRGTNLAVDAPGFSYNGEPLADQKTWVLNNQGGVDNNGRVNAINDRNYSSLWFYSNPVFVSVR</sequence>
<evidence type="ECO:0008006" key="4">
    <source>
        <dbReference type="Google" id="ProtNLM"/>
    </source>
</evidence>
<accession>A0ABW3GHS9</accession>
<gene>
    <name evidence="2" type="ORF">ACFQ1T_02490</name>
</gene>
<feature type="signal peptide" evidence="1">
    <location>
        <begin position="1"/>
        <end position="22"/>
    </location>
</feature>
<dbReference type="Proteomes" id="UP001597106">
    <property type="component" value="Unassembled WGS sequence"/>
</dbReference>